<organism evidence="1 2">
    <name type="scientific">Stenotrophomonas maltophilia</name>
    <name type="common">Pseudomonas maltophilia</name>
    <name type="synonym">Xanthomonas maltophilia</name>
    <dbReference type="NCBI Taxonomy" id="40324"/>
    <lineage>
        <taxon>Bacteria</taxon>
        <taxon>Pseudomonadati</taxon>
        <taxon>Pseudomonadota</taxon>
        <taxon>Gammaproteobacteria</taxon>
        <taxon>Lysobacterales</taxon>
        <taxon>Lysobacteraceae</taxon>
        <taxon>Stenotrophomonas</taxon>
        <taxon>Stenotrophomonas maltophilia group</taxon>
    </lineage>
</organism>
<dbReference type="EMBL" id="LXXM01000172">
    <property type="protein sequence ID" value="PZS91973.1"/>
    <property type="molecule type" value="Genomic_DNA"/>
</dbReference>
<reference evidence="1 2" key="1">
    <citation type="submission" date="2016-05" db="EMBL/GenBank/DDBJ databases">
        <authorList>
            <person name="Lavstsen T."/>
            <person name="Jespersen J.S."/>
        </authorList>
    </citation>
    <scope>NUCLEOTIDE SEQUENCE [LARGE SCALE GENOMIC DNA]</scope>
    <source>
        <strain evidence="1 2">SM-5815</strain>
    </source>
</reference>
<evidence type="ECO:0008006" key="3">
    <source>
        <dbReference type="Google" id="ProtNLM"/>
    </source>
</evidence>
<comment type="caution">
    <text evidence="1">The sequence shown here is derived from an EMBL/GenBank/DDBJ whole genome shotgun (WGS) entry which is preliminary data.</text>
</comment>
<sequence length="506" mass="55571">MPVAGEIHVVHNARLGAYVAYQLTHLDAADGSFAVLALDWLGSALPDAATVAAMQPARFSAFRAAPALMHRWAGKRVPRDFQQVGWREPLIPDPPRSYSSWPRGAEWVGQRHWDALDADAVRAFHAAMSAPEDQSIVLESDAFPVRRCTRVLDSATLNRAPSLCVFGALPLLTQLEITAPVPGLLPWLCTRPLIHTLQISGLRESELDVRGTRLMQMTINATGLRSLHLNPQLDRLTLTGSIDPGLIIHAEGEGRWLTLISTDPLLPGLGLPRLGELQLRDVRELDAARIAGQFPHLQSLTISGAPCVLHQLHHLGDLRQLHTLSGSELFPPAEALFPAPECWPRLCRLWLHSLPIELGTAIKKAYKGEVAKGLDLDVGQLRRPEWLAANLDNPFRNWEGSAHVSAVQAKKAATLYRKACTEALKLKTSSGGTTGLSAALAQIGRDYTEGFNALDRRSGFIETEEREQIYMAWMSILDAVEARREPGAAALDRESLRAAMNDVRTF</sequence>
<evidence type="ECO:0000313" key="1">
    <source>
        <dbReference type="EMBL" id="PZS91973.1"/>
    </source>
</evidence>
<accession>A0A2W6I9I0</accession>
<protein>
    <recommendedName>
        <fullName evidence="3">Gliding motility protein</fullName>
    </recommendedName>
</protein>
<gene>
    <name evidence="1" type="ORF">A7X83_07895</name>
</gene>
<proteinExistence type="predicted"/>
<name>A0A2W6I9I0_STEMA</name>
<dbReference type="Proteomes" id="UP000249614">
    <property type="component" value="Unassembled WGS sequence"/>
</dbReference>
<dbReference type="AlphaFoldDB" id="A0A2W6I9I0"/>
<evidence type="ECO:0000313" key="2">
    <source>
        <dbReference type="Proteomes" id="UP000249614"/>
    </source>
</evidence>
<dbReference type="RefSeq" id="WP_181453978.1">
    <property type="nucleotide sequence ID" value="NZ_LXXM01000172.1"/>
</dbReference>